<accession>A0AAU7KCS0</accession>
<dbReference type="InterPro" id="IPR050077">
    <property type="entry name" value="LexA_repressor"/>
</dbReference>
<dbReference type="Gene3D" id="1.10.260.40">
    <property type="entry name" value="lambda repressor-like DNA-binding domains"/>
    <property type="match status" value="1"/>
</dbReference>
<dbReference type="SMART" id="SM00530">
    <property type="entry name" value="HTH_XRE"/>
    <property type="match status" value="1"/>
</dbReference>
<dbReference type="AlphaFoldDB" id="A0AAU7KCS0"/>
<dbReference type="InterPro" id="IPR001387">
    <property type="entry name" value="Cro/C1-type_HTH"/>
</dbReference>
<dbReference type="PANTHER" id="PTHR33516">
    <property type="entry name" value="LEXA REPRESSOR"/>
    <property type="match status" value="1"/>
</dbReference>
<gene>
    <name evidence="2" type="ORF">NFG58_12655</name>
</gene>
<dbReference type="SUPFAM" id="SSF51306">
    <property type="entry name" value="LexA/Signal peptidase"/>
    <property type="match status" value="1"/>
</dbReference>
<dbReference type="RefSeq" id="WP_348826633.1">
    <property type="nucleotide sequence ID" value="NZ_CP098827.1"/>
</dbReference>
<evidence type="ECO:0000259" key="1">
    <source>
        <dbReference type="PROSITE" id="PS50943"/>
    </source>
</evidence>
<dbReference type="CDD" id="cd06529">
    <property type="entry name" value="S24_LexA-like"/>
    <property type="match status" value="1"/>
</dbReference>
<dbReference type="Pfam" id="PF01381">
    <property type="entry name" value="HTH_3"/>
    <property type="match status" value="1"/>
</dbReference>
<feature type="domain" description="HTH cro/C1-type" evidence="1">
    <location>
        <begin position="31"/>
        <end position="86"/>
    </location>
</feature>
<dbReference type="SUPFAM" id="SSF47413">
    <property type="entry name" value="lambda repressor-like DNA-binding domains"/>
    <property type="match status" value="1"/>
</dbReference>
<dbReference type="InterPro" id="IPR010982">
    <property type="entry name" value="Lambda_DNA-bd_dom_sf"/>
</dbReference>
<dbReference type="InterPro" id="IPR039418">
    <property type="entry name" value="LexA-like"/>
</dbReference>
<dbReference type="PANTHER" id="PTHR33516:SF2">
    <property type="entry name" value="LEXA REPRESSOR-RELATED"/>
    <property type="match status" value="1"/>
</dbReference>
<dbReference type="EMBL" id="CP098827">
    <property type="protein sequence ID" value="XBO69476.1"/>
    <property type="molecule type" value="Genomic_DNA"/>
</dbReference>
<organism evidence="2">
    <name type="scientific">Halomonas sp. RT37</name>
    <dbReference type="NCBI Taxonomy" id="2950872"/>
    <lineage>
        <taxon>Bacteria</taxon>
        <taxon>Pseudomonadati</taxon>
        <taxon>Pseudomonadota</taxon>
        <taxon>Gammaproteobacteria</taxon>
        <taxon>Oceanospirillales</taxon>
        <taxon>Halomonadaceae</taxon>
        <taxon>Halomonas</taxon>
    </lineage>
</organism>
<dbReference type="PROSITE" id="PS50943">
    <property type="entry name" value="HTH_CROC1"/>
    <property type="match status" value="1"/>
</dbReference>
<reference evidence="2" key="1">
    <citation type="submission" date="2022-06" db="EMBL/GenBank/DDBJ databases">
        <title>A novel DMS-producing enzyme.</title>
        <authorList>
            <person name="Zhang Y."/>
        </authorList>
    </citation>
    <scope>NUCLEOTIDE SEQUENCE</scope>
    <source>
        <strain evidence="2">RT37</strain>
    </source>
</reference>
<dbReference type="InterPro" id="IPR015927">
    <property type="entry name" value="Peptidase_S24_S26A/B/C"/>
</dbReference>
<dbReference type="InterPro" id="IPR036286">
    <property type="entry name" value="LexA/Signal_pep-like_sf"/>
</dbReference>
<dbReference type="CDD" id="cd00093">
    <property type="entry name" value="HTH_XRE"/>
    <property type="match status" value="1"/>
</dbReference>
<sequence length="249" mass="27360">MHLSQGQMHLPYALPRGIIALMQKKPVREILQQLIAESGMRAIDVARESGVAQSTLSRILNGKIEHPTDRQIEKLAEFFGVSGDQMRGREALKPGAASVAEHPAFKESNVAPPPRMEGYVPVISWVQAGAWTEVCNVDFLSDEMVPKPPACSDRTFALRVKGQSMSPRYEPGTIVYVDPEVLPFDGDDVVAVLTDSNEATFKQYVEEPGGGKMLKARNPSWPDPWVAINGNCQIIGVVVADLRMRVPRS</sequence>
<dbReference type="Pfam" id="PF00717">
    <property type="entry name" value="Peptidase_S24"/>
    <property type="match status" value="1"/>
</dbReference>
<proteinExistence type="predicted"/>
<protein>
    <submittedName>
        <fullName evidence="2">XRE family transcriptional regulator</fullName>
    </submittedName>
</protein>
<dbReference type="GO" id="GO:0003677">
    <property type="term" value="F:DNA binding"/>
    <property type="evidence" value="ECO:0007669"/>
    <property type="project" value="InterPro"/>
</dbReference>
<evidence type="ECO:0000313" key="2">
    <source>
        <dbReference type="EMBL" id="XBO69476.1"/>
    </source>
</evidence>
<dbReference type="Gene3D" id="2.10.109.10">
    <property type="entry name" value="Umud Fragment, subunit A"/>
    <property type="match status" value="1"/>
</dbReference>
<name>A0AAU7KCS0_9GAMM</name>